<keyword evidence="2" id="KW-0812">Transmembrane</keyword>
<name>A0A139AZ00_GONPJ</name>
<protein>
    <submittedName>
        <fullName evidence="3">Uncharacterized protein</fullName>
    </submittedName>
</protein>
<dbReference type="Proteomes" id="UP000070544">
    <property type="component" value="Unassembled WGS sequence"/>
</dbReference>
<accession>A0A139AZ00</accession>
<evidence type="ECO:0000256" key="1">
    <source>
        <dbReference type="SAM" id="MobiDB-lite"/>
    </source>
</evidence>
<organism evidence="3 4">
    <name type="scientific">Gonapodya prolifera (strain JEL478)</name>
    <name type="common">Monoblepharis prolifera</name>
    <dbReference type="NCBI Taxonomy" id="1344416"/>
    <lineage>
        <taxon>Eukaryota</taxon>
        <taxon>Fungi</taxon>
        <taxon>Fungi incertae sedis</taxon>
        <taxon>Chytridiomycota</taxon>
        <taxon>Chytridiomycota incertae sedis</taxon>
        <taxon>Monoblepharidomycetes</taxon>
        <taxon>Monoblepharidales</taxon>
        <taxon>Gonapodyaceae</taxon>
        <taxon>Gonapodya</taxon>
    </lineage>
</organism>
<keyword evidence="4" id="KW-1185">Reference proteome</keyword>
<feature type="compositionally biased region" description="Polar residues" evidence="1">
    <location>
        <begin position="63"/>
        <end position="79"/>
    </location>
</feature>
<evidence type="ECO:0000256" key="2">
    <source>
        <dbReference type="SAM" id="Phobius"/>
    </source>
</evidence>
<reference evidence="3 4" key="1">
    <citation type="journal article" date="2015" name="Genome Biol. Evol.">
        <title>Phylogenomic analyses indicate that early fungi evolved digesting cell walls of algal ancestors of land plants.</title>
        <authorList>
            <person name="Chang Y."/>
            <person name="Wang S."/>
            <person name="Sekimoto S."/>
            <person name="Aerts A.L."/>
            <person name="Choi C."/>
            <person name="Clum A."/>
            <person name="LaButti K.M."/>
            <person name="Lindquist E.A."/>
            <person name="Yee Ngan C."/>
            <person name="Ohm R.A."/>
            <person name="Salamov A.A."/>
            <person name="Grigoriev I.V."/>
            <person name="Spatafora J.W."/>
            <person name="Berbee M.L."/>
        </authorList>
    </citation>
    <scope>NUCLEOTIDE SEQUENCE [LARGE SCALE GENOMIC DNA]</scope>
    <source>
        <strain evidence="3 4">JEL478</strain>
    </source>
</reference>
<feature type="region of interest" description="Disordered" evidence="1">
    <location>
        <begin position="63"/>
        <end position="85"/>
    </location>
</feature>
<gene>
    <name evidence="3" type="ORF">M427DRAFT_278680</name>
</gene>
<evidence type="ECO:0000313" key="3">
    <source>
        <dbReference type="EMBL" id="KXS21783.1"/>
    </source>
</evidence>
<keyword evidence="2" id="KW-0472">Membrane</keyword>
<keyword evidence="2" id="KW-1133">Transmembrane helix</keyword>
<evidence type="ECO:0000313" key="4">
    <source>
        <dbReference type="Proteomes" id="UP000070544"/>
    </source>
</evidence>
<proteinExistence type="predicted"/>
<dbReference type="EMBL" id="KQ965732">
    <property type="protein sequence ID" value="KXS21783.1"/>
    <property type="molecule type" value="Genomic_DNA"/>
</dbReference>
<dbReference type="AlphaFoldDB" id="A0A139AZ00"/>
<sequence length="289" mass="30300">MVPIGPTCTNVIAASASSGSRYVQTTVFSTLSRYYSATLPSMPITSASLPHTTSVASNTLSATTTPLEPYSTTDSAGIQSTPTTSLTSSFSFSLANTDTQPLTLSSSTDGPVSSPSSVPPVVVMFSSIQQDTTIRAASAAAGAVGGAIITVLVLLGLAAVRRGKMGEESSDDEPKAEGNGNGLALQSLALRKLYRQQSGSTGGGVEKSRASAPHWAFLYMAGAAFAGVERVDLPEPTEKEYNVTTDVRCLQLCPLGLVRSFSTTLVHCPQCRRNHSRRRLHCPHYIIVP</sequence>
<feature type="transmembrane region" description="Helical" evidence="2">
    <location>
        <begin position="136"/>
        <end position="160"/>
    </location>
</feature>